<dbReference type="InterPro" id="IPR035994">
    <property type="entry name" value="Nucleoside_phosphorylase_sf"/>
</dbReference>
<feature type="repeat" description="ANK" evidence="2">
    <location>
        <begin position="1035"/>
        <end position="1067"/>
    </location>
</feature>
<dbReference type="SUPFAM" id="SSF53167">
    <property type="entry name" value="Purine and uridine phosphorylases"/>
    <property type="match status" value="1"/>
</dbReference>
<keyword evidence="1" id="KW-0677">Repeat</keyword>
<feature type="repeat" description="ANK" evidence="2">
    <location>
        <begin position="873"/>
        <end position="902"/>
    </location>
</feature>
<dbReference type="PROSITE" id="PS50297">
    <property type="entry name" value="ANK_REP_REGION"/>
    <property type="match status" value="7"/>
</dbReference>
<dbReference type="EMBL" id="LFIV01000007">
    <property type="protein sequence ID" value="KZL77446.1"/>
    <property type="molecule type" value="Genomic_DNA"/>
</dbReference>
<evidence type="ECO:0000259" key="3">
    <source>
        <dbReference type="PROSITE" id="PS50837"/>
    </source>
</evidence>
<feature type="repeat" description="ANK" evidence="2">
    <location>
        <begin position="969"/>
        <end position="1001"/>
    </location>
</feature>
<dbReference type="Pfam" id="PF01048">
    <property type="entry name" value="PNP_UDP_1"/>
    <property type="match status" value="1"/>
</dbReference>
<dbReference type="InterPro" id="IPR007111">
    <property type="entry name" value="NACHT_NTPase"/>
</dbReference>
<keyword evidence="2" id="KW-0040">ANK repeat</keyword>
<organism evidence="4 5">
    <name type="scientific">Colletotrichum tofieldiae</name>
    <dbReference type="NCBI Taxonomy" id="708197"/>
    <lineage>
        <taxon>Eukaryota</taxon>
        <taxon>Fungi</taxon>
        <taxon>Dikarya</taxon>
        <taxon>Ascomycota</taxon>
        <taxon>Pezizomycotina</taxon>
        <taxon>Sordariomycetes</taxon>
        <taxon>Hypocreomycetidae</taxon>
        <taxon>Glomerellales</taxon>
        <taxon>Glomerellaceae</taxon>
        <taxon>Colletotrichum</taxon>
        <taxon>Colletotrichum spaethianum species complex</taxon>
    </lineage>
</organism>
<dbReference type="Pfam" id="PF12796">
    <property type="entry name" value="Ank_2"/>
    <property type="match status" value="2"/>
</dbReference>
<feature type="repeat" description="ANK" evidence="2">
    <location>
        <begin position="936"/>
        <end position="968"/>
    </location>
</feature>
<dbReference type="PANTHER" id="PTHR46082">
    <property type="entry name" value="ATP/GTP-BINDING PROTEIN-RELATED"/>
    <property type="match status" value="1"/>
</dbReference>
<proteinExistence type="predicted"/>
<protein>
    <submittedName>
        <fullName evidence="4">NACHT and ankyrin domain protein</fullName>
    </submittedName>
</protein>
<name>A0A166YB84_9PEZI</name>
<sequence length="1130" mass="124500">MSDATKYTVGWICALPTEFDAAQAFLDEEHEDQPLVAIKDNNNYALGRIGSHNVVIAVLPDGEYGTNAAAAVARDMLHSFPNVRIGVMVGIGGGAPSPKHDVRLGDVVVSSRDGGRGGVFQYDFGKALQGQDVSFEHTDFLDQPPTVLRTAVSALKSRYKRKGHRLNAAVDEALERWPRLREEYSRPPLESDRLYRSEIIHPDSSDGCDSACSGDPAHLIDRAKRGEHSDDPAIHYGLIASANQLMKDARIRDKLAKEGVLCFEMEAAGLMNHFPCLVIRGVCDYADSHKNKQWQGFAAMTAAAYAADILRQIPPNKVEAERRIGDVLGQLQQDFSRVYQAVSETKAVAIATRDNQHLDRLLRWLSPPDPSTNASRARARRHAGTGAWLLESAVFREWEAGKRQHLWLYGMAGCGKTVLSTTILDHLRTSSTPALAFFFDFNDAGKQTLDNLLCSLAIQLYRTGGEVASKLDNLFTSNYGQRQPDTSVLSACVESMMQTLQSVIVVLDALDECTTNGELLSWMQRLASGLNFSNTKLIVTARPEADLLRGIPRLFSEDNCVWLDKQAVDADIRSYVAHELQQRPEFVGKRMPHHLLEQIRDKVGDGADGMFRWAACQLDSLVTCLHPQAIKAALEDLPRDLNETYQRMLQNIPSNLKSDSLRLLQFLVYAKRPLTLAEAVDIIATRVEVEQRGFDVERRLLQFDDVLQYCPGLVSVVVGRWSGEFVKAVQLAHFSVKEYLVCESQFGLAIASIAITMTCLTYLNDIKDTGTTRSTMAEFPLAKHAAEVWMEHGKEAEASEDIVQESIMFLQTQSTFERWSRLYEEPDQPWGGDPDLPQAPRLYYACLGGLLKLSRGLIDGGADFNAEGGFYGNALQAASWNGHQGIVQLLLDKGADVNAEGSNFGNALQTASLNGHQGIVQLLLDEGADVNAKGSDFGNALQIASFKGHQEIVQLLLDEGADVNAEGSSFDNALQAASYRGHKEIVQLLLDKGANVNAKGGDFGNALQAASYRGHQEILQLLLDKGANVNAKGGNYGNALKAASWNGHQEIVQLLLDRGADIKAKGGAFSNALQAASKRNHREIVRLLLDKGAKFNLEEKYFNNDRYIDDGLYIDGDLYSDDDTCIYDDY</sequence>
<feature type="repeat" description="ANK" evidence="2">
    <location>
        <begin position="1068"/>
        <end position="1100"/>
    </location>
</feature>
<dbReference type="AlphaFoldDB" id="A0A166YB84"/>
<dbReference type="SMART" id="SM00248">
    <property type="entry name" value="ANK"/>
    <property type="match status" value="8"/>
</dbReference>
<evidence type="ECO:0000256" key="1">
    <source>
        <dbReference type="ARBA" id="ARBA00022737"/>
    </source>
</evidence>
<feature type="domain" description="NACHT" evidence="3">
    <location>
        <begin position="404"/>
        <end position="547"/>
    </location>
</feature>
<dbReference type="Gene3D" id="3.40.50.1580">
    <property type="entry name" value="Nucleoside phosphorylase domain"/>
    <property type="match status" value="1"/>
</dbReference>
<dbReference type="InterPro" id="IPR027417">
    <property type="entry name" value="P-loop_NTPase"/>
</dbReference>
<accession>A0A166YB84</accession>
<comment type="caution">
    <text evidence="4">The sequence shown here is derived from an EMBL/GenBank/DDBJ whole genome shotgun (WGS) entry which is preliminary data.</text>
</comment>
<dbReference type="PANTHER" id="PTHR46082:SF11">
    <property type="entry name" value="AAA+ ATPASE DOMAIN-CONTAINING PROTEIN-RELATED"/>
    <property type="match status" value="1"/>
</dbReference>
<dbReference type="Proteomes" id="UP000076552">
    <property type="component" value="Unassembled WGS sequence"/>
</dbReference>
<dbReference type="InterPro" id="IPR002110">
    <property type="entry name" value="Ankyrin_rpt"/>
</dbReference>
<dbReference type="PROSITE" id="PS50837">
    <property type="entry name" value="NACHT"/>
    <property type="match status" value="1"/>
</dbReference>
<dbReference type="SUPFAM" id="SSF48403">
    <property type="entry name" value="Ankyrin repeat"/>
    <property type="match status" value="1"/>
</dbReference>
<evidence type="ECO:0000256" key="2">
    <source>
        <dbReference type="PROSITE-ProRule" id="PRU00023"/>
    </source>
</evidence>
<dbReference type="STRING" id="708197.A0A166YB84"/>
<dbReference type="Pfam" id="PF24883">
    <property type="entry name" value="NPHP3_N"/>
    <property type="match status" value="1"/>
</dbReference>
<dbReference type="Gene3D" id="3.40.50.300">
    <property type="entry name" value="P-loop containing nucleotide triphosphate hydrolases"/>
    <property type="match status" value="1"/>
</dbReference>
<dbReference type="InterPro" id="IPR036770">
    <property type="entry name" value="Ankyrin_rpt-contain_sf"/>
</dbReference>
<keyword evidence="5" id="KW-1185">Reference proteome</keyword>
<dbReference type="InterPro" id="IPR056884">
    <property type="entry name" value="NPHP3-like_N"/>
</dbReference>
<dbReference type="GO" id="GO:0009116">
    <property type="term" value="P:nucleoside metabolic process"/>
    <property type="evidence" value="ECO:0007669"/>
    <property type="project" value="InterPro"/>
</dbReference>
<dbReference type="PROSITE" id="PS50088">
    <property type="entry name" value="ANK_REPEAT"/>
    <property type="match status" value="7"/>
</dbReference>
<dbReference type="Pfam" id="PF00023">
    <property type="entry name" value="Ank"/>
    <property type="match status" value="2"/>
</dbReference>
<evidence type="ECO:0000313" key="5">
    <source>
        <dbReference type="Proteomes" id="UP000076552"/>
    </source>
</evidence>
<reference evidence="4 5" key="1">
    <citation type="submission" date="2015-06" db="EMBL/GenBank/DDBJ databases">
        <title>Survival trade-offs in plant roots during colonization by closely related pathogenic and mutualistic fungi.</title>
        <authorList>
            <person name="Hacquard S."/>
            <person name="Kracher B."/>
            <person name="Hiruma K."/>
            <person name="Weinman A."/>
            <person name="Muench P."/>
            <person name="Garrido Oter R."/>
            <person name="Ver Loren van Themaat E."/>
            <person name="Dallerey J.-F."/>
            <person name="Damm U."/>
            <person name="Henrissat B."/>
            <person name="Lespinet O."/>
            <person name="Thon M."/>
            <person name="Kemen E."/>
            <person name="McHardy A.C."/>
            <person name="Schulze-Lefert P."/>
            <person name="O'Connell R.J."/>
        </authorList>
    </citation>
    <scope>NUCLEOTIDE SEQUENCE [LARGE SCALE GENOMIC DNA]</scope>
    <source>
        <strain evidence="4 5">0861</strain>
    </source>
</reference>
<dbReference type="InterPro" id="IPR000845">
    <property type="entry name" value="Nucleoside_phosphorylase_d"/>
</dbReference>
<dbReference type="InterPro" id="IPR053137">
    <property type="entry name" value="NLR-like"/>
</dbReference>
<dbReference type="Gene3D" id="1.25.40.20">
    <property type="entry name" value="Ankyrin repeat-containing domain"/>
    <property type="match status" value="2"/>
</dbReference>
<evidence type="ECO:0000313" key="4">
    <source>
        <dbReference type="EMBL" id="KZL77446.1"/>
    </source>
</evidence>
<feature type="repeat" description="ANK" evidence="2">
    <location>
        <begin position="1002"/>
        <end position="1034"/>
    </location>
</feature>
<dbReference type="GO" id="GO:0003824">
    <property type="term" value="F:catalytic activity"/>
    <property type="evidence" value="ECO:0007669"/>
    <property type="project" value="InterPro"/>
</dbReference>
<dbReference type="SUPFAM" id="SSF52540">
    <property type="entry name" value="P-loop containing nucleoside triphosphate hydrolases"/>
    <property type="match status" value="1"/>
</dbReference>
<feature type="repeat" description="ANK" evidence="2">
    <location>
        <begin position="903"/>
        <end position="935"/>
    </location>
</feature>
<gene>
    <name evidence="4" type="ORF">CT0861_09352</name>
</gene>